<dbReference type="SUPFAM" id="SSF48498">
    <property type="entry name" value="Tetracyclin repressor-like, C-terminal domain"/>
    <property type="match status" value="1"/>
</dbReference>
<evidence type="ECO:0000313" key="6">
    <source>
        <dbReference type="EMBL" id="MBL7259192.1"/>
    </source>
</evidence>
<protein>
    <submittedName>
        <fullName evidence="6">TetR/AcrR family transcriptional regulator</fullName>
    </submittedName>
</protein>
<proteinExistence type="predicted"/>
<evidence type="ECO:0000256" key="4">
    <source>
        <dbReference type="PROSITE-ProRule" id="PRU00335"/>
    </source>
</evidence>
<dbReference type="InterPro" id="IPR050109">
    <property type="entry name" value="HTH-type_TetR-like_transc_reg"/>
</dbReference>
<dbReference type="Proteomes" id="UP000598996">
    <property type="component" value="Unassembled WGS sequence"/>
</dbReference>
<name>A0ABS1VXH4_9ACTN</name>
<dbReference type="PANTHER" id="PTHR30055">
    <property type="entry name" value="HTH-TYPE TRANSCRIPTIONAL REGULATOR RUTR"/>
    <property type="match status" value="1"/>
</dbReference>
<sequence length="228" mass="24799">MSSPLRQRRRTAATREILDAAREQIGVSGPAGLSLRSVARSLEMTVQALYHYFPSRDELITTLITEAYLDLAEAVERAVATSPGFVPAATAFREWAIGNAPMFQLIYGTPLPRYEAPDDGRTTAASRRLAPVFIRELFGAYAPAQLARADVPPLSPELRNRLDELPAPGIGTLPAPAVALFVSVWGHVHGLVMLEAFGHTAFIGPLQAELFQGAMRSLLADVERRIPD</sequence>
<organism evidence="6 7">
    <name type="scientific">Paractinoplanes lichenicola</name>
    <dbReference type="NCBI Taxonomy" id="2802976"/>
    <lineage>
        <taxon>Bacteria</taxon>
        <taxon>Bacillati</taxon>
        <taxon>Actinomycetota</taxon>
        <taxon>Actinomycetes</taxon>
        <taxon>Micromonosporales</taxon>
        <taxon>Micromonosporaceae</taxon>
        <taxon>Paractinoplanes</taxon>
    </lineage>
</organism>
<dbReference type="Pfam" id="PF13305">
    <property type="entry name" value="TetR_C_33"/>
    <property type="match status" value="1"/>
</dbReference>
<accession>A0ABS1VXH4</accession>
<keyword evidence="3" id="KW-0804">Transcription</keyword>
<evidence type="ECO:0000313" key="7">
    <source>
        <dbReference type="Proteomes" id="UP000598996"/>
    </source>
</evidence>
<keyword evidence="7" id="KW-1185">Reference proteome</keyword>
<comment type="caution">
    <text evidence="6">The sequence shown here is derived from an EMBL/GenBank/DDBJ whole genome shotgun (WGS) entry which is preliminary data.</text>
</comment>
<dbReference type="EMBL" id="JAENHO010000010">
    <property type="protein sequence ID" value="MBL7259192.1"/>
    <property type="molecule type" value="Genomic_DNA"/>
</dbReference>
<dbReference type="InterPro" id="IPR025996">
    <property type="entry name" value="MT1864/Rv1816-like_C"/>
</dbReference>
<dbReference type="InterPro" id="IPR036271">
    <property type="entry name" value="Tet_transcr_reg_TetR-rel_C_sf"/>
</dbReference>
<dbReference type="InterPro" id="IPR009057">
    <property type="entry name" value="Homeodomain-like_sf"/>
</dbReference>
<keyword evidence="2 4" id="KW-0238">DNA-binding</keyword>
<evidence type="ECO:0000256" key="2">
    <source>
        <dbReference type="ARBA" id="ARBA00023125"/>
    </source>
</evidence>
<feature type="domain" description="HTH tetR-type" evidence="5">
    <location>
        <begin position="11"/>
        <end position="71"/>
    </location>
</feature>
<evidence type="ECO:0000256" key="3">
    <source>
        <dbReference type="ARBA" id="ARBA00023163"/>
    </source>
</evidence>
<dbReference type="Gene3D" id="1.10.357.10">
    <property type="entry name" value="Tetracycline Repressor, domain 2"/>
    <property type="match status" value="1"/>
</dbReference>
<feature type="DNA-binding region" description="H-T-H motif" evidence="4">
    <location>
        <begin position="34"/>
        <end position="53"/>
    </location>
</feature>
<reference evidence="6 7" key="1">
    <citation type="submission" date="2021-01" db="EMBL/GenBank/DDBJ databases">
        <title>Actinoplanes sp. nov. LDG1-01 isolated from lichen.</title>
        <authorList>
            <person name="Saeng-In P."/>
            <person name="Phongsopitanun W."/>
            <person name="Kanchanasin P."/>
            <person name="Yuki M."/>
            <person name="Kudo T."/>
            <person name="Ohkuma M."/>
            <person name="Tanasupawat S."/>
        </authorList>
    </citation>
    <scope>NUCLEOTIDE SEQUENCE [LARGE SCALE GENOMIC DNA]</scope>
    <source>
        <strain evidence="6 7">LDG1-01</strain>
    </source>
</reference>
<dbReference type="Pfam" id="PF00440">
    <property type="entry name" value="TetR_N"/>
    <property type="match status" value="1"/>
</dbReference>
<dbReference type="PANTHER" id="PTHR30055:SF243">
    <property type="entry name" value="HTH-TYPE TRANSCRIPTIONAL REGULATOR RV1816"/>
    <property type="match status" value="1"/>
</dbReference>
<gene>
    <name evidence="6" type="ORF">JKJ07_33250</name>
</gene>
<dbReference type="RefSeq" id="WP_202995845.1">
    <property type="nucleotide sequence ID" value="NZ_JAENHO010000010.1"/>
</dbReference>
<dbReference type="InterPro" id="IPR001647">
    <property type="entry name" value="HTH_TetR"/>
</dbReference>
<evidence type="ECO:0000259" key="5">
    <source>
        <dbReference type="PROSITE" id="PS50977"/>
    </source>
</evidence>
<dbReference type="PROSITE" id="PS50977">
    <property type="entry name" value="HTH_TETR_2"/>
    <property type="match status" value="1"/>
</dbReference>
<evidence type="ECO:0000256" key="1">
    <source>
        <dbReference type="ARBA" id="ARBA00023015"/>
    </source>
</evidence>
<keyword evidence="1" id="KW-0805">Transcription regulation</keyword>
<dbReference type="SUPFAM" id="SSF46689">
    <property type="entry name" value="Homeodomain-like"/>
    <property type="match status" value="1"/>
</dbReference>